<keyword evidence="1" id="KW-0862">Zinc</keyword>
<dbReference type="EMBL" id="CAXAMN010028609">
    <property type="protein sequence ID" value="CAK9117211.1"/>
    <property type="molecule type" value="Genomic_DNA"/>
</dbReference>
<dbReference type="SMART" id="SM00343">
    <property type="entry name" value="ZnF_C2HC"/>
    <property type="match status" value="1"/>
</dbReference>
<comment type="caution">
    <text evidence="4">The sequence shown here is derived from an EMBL/GenBank/DDBJ whole genome shotgun (WGS) entry which is preliminary data.</text>
</comment>
<evidence type="ECO:0000256" key="2">
    <source>
        <dbReference type="SAM" id="MobiDB-lite"/>
    </source>
</evidence>
<accession>A0ABP0SYF3</accession>
<evidence type="ECO:0000256" key="1">
    <source>
        <dbReference type="PROSITE-ProRule" id="PRU00047"/>
    </source>
</evidence>
<evidence type="ECO:0000313" key="4">
    <source>
        <dbReference type="EMBL" id="CAK9117211.1"/>
    </source>
</evidence>
<keyword evidence="1" id="KW-0863">Zinc-finger</keyword>
<evidence type="ECO:0000259" key="3">
    <source>
        <dbReference type="PROSITE" id="PS50158"/>
    </source>
</evidence>
<organism evidence="4 5">
    <name type="scientific">Durusdinium trenchii</name>
    <dbReference type="NCBI Taxonomy" id="1381693"/>
    <lineage>
        <taxon>Eukaryota</taxon>
        <taxon>Sar</taxon>
        <taxon>Alveolata</taxon>
        <taxon>Dinophyceae</taxon>
        <taxon>Suessiales</taxon>
        <taxon>Symbiodiniaceae</taxon>
        <taxon>Durusdinium</taxon>
    </lineage>
</organism>
<dbReference type="InterPro" id="IPR036875">
    <property type="entry name" value="Znf_CCHC_sf"/>
</dbReference>
<feature type="domain" description="CCHC-type" evidence="3">
    <location>
        <begin position="222"/>
        <end position="238"/>
    </location>
</feature>
<protein>
    <recommendedName>
        <fullName evidence="3">CCHC-type domain-containing protein</fullName>
    </recommendedName>
</protein>
<feature type="region of interest" description="Disordered" evidence="2">
    <location>
        <begin position="452"/>
        <end position="478"/>
    </location>
</feature>
<dbReference type="Pfam" id="PF00098">
    <property type="entry name" value="zf-CCHC"/>
    <property type="match status" value="1"/>
</dbReference>
<dbReference type="PROSITE" id="PS50158">
    <property type="entry name" value="ZF_CCHC"/>
    <property type="match status" value="1"/>
</dbReference>
<keyword evidence="1" id="KW-0479">Metal-binding</keyword>
<keyword evidence="5" id="KW-1185">Reference proteome</keyword>
<proteinExistence type="predicted"/>
<gene>
    <name evidence="4" type="ORF">CCMP2556_LOCUS54594</name>
</gene>
<dbReference type="Gene3D" id="4.10.60.10">
    <property type="entry name" value="Zinc finger, CCHC-type"/>
    <property type="match status" value="1"/>
</dbReference>
<name>A0ABP0SYF3_9DINO</name>
<dbReference type="SUPFAM" id="SSF57756">
    <property type="entry name" value="Retrovirus zinc finger-like domains"/>
    <property type="match status" value="1"/>
</dbReference>
<reference evidence="4 5" key="1">
    <citation type="submission" date="2024-02" db="EMBL/GenBank/DDBJ databases">
        <authorList>
            <person name="Chen Y."/>
            <person name="Shah S."/>
            <person name="Dougan E. K."/>
            <person name="Thang M."/>
            <person name="Chan C."/>
        </authorList>
    </citation>
    <scope>NUCLEOTIDE SEQUENCE [LARGE SCALE GENOMIC DNA]</scope>
</reference>
<dbReference type="Proteomes" id="UP001642484">
    <property type="component" value="Unassembled WGS sequence"/>
</dbReference>
<evidence type="ECO:0000313" key="5">
    <source>
        <dbReference type="Proteomes" id="UP001642484"/>
    </source>
</evidence>
<sequence length="674" mass="75111">MLFTMLDGTALRAFDAVNMDDLEQSGGQDLVYQVLDERFPEEAVHDRLGEVLDKIFDLKVEKGESTSGYTGKARAAFSAAEAEGVRLPSVARGYLLLRFAKLPQDKKAVVMAAARQSYESYEEQDIAAALRTTYPEGLYSGRSGSHVATVEPLQEESDVGDVGDVFLAEDDEGQVGDDDPIEEQDAIDVLLTWKQTRQSINKEKLSRGLNSGGLKKLEARVKCYKCQKVGHFSRNCPQRKGKASGKGDTSSGSTRVSLVYMVGATTEISEDDQIAEVMRSWADRPKDSWTVTEKEVVRHHVNPRSSLFSPARTGCPVPIGQLSMARMTEMKYKDGTVEEQFTPNWKNSLEEHGALEDETQQDGKPLFKQDDIEDGLDHETLGDEHVLQAEGQEHEESEDWSKFNDEKLFRLSDPQEELDQEIFGREYAFQVGDIEQEIDEITDAFFAESAVWDDPEQEEAETFKEPGSSDDEDGDEHNPKRVIVHVKLLNAKGYDITELPEKMHTFRYGNGSADKTGRRVEIPVFVGGKELRVRLHVVPGEVPLLISKRLLKSLGAMIDLNDNKLVMTKAGVAAPIHEMKDNSYQINLLDLDKRTTLSTPEVDVMRVEPFCEDSSQEEDDHTGVCHVFKAKERKQILEGVGSVLANHAANAPTIVEVFSPGRFQAMAEQCGLQG</sequence>
<dbReference type="InterPro" id="IPR001878">
    <property type="entry name" value="Znf_CCHC"/>
</dbReference>